<keyword evidence="1" id="KW-0812">Transmembrane</keyword>
<feature type="transmembrane region" description="Helical" evidence="1">
    <location>
        <begin position="116"/>
        <end position="143"/>
    </location>
</feature>
<name>A0A6J1M751_DROHY</name>
<dbReference type="AlphaFoldDB" id="A0A6J1M751"/>
<dbReference type="OMA" id="IWRASCL"/>
<keyword evidence="3" id="KW-1185">Reference proteome</keyword>
<feature type="domain" description="LITAF" evidence="2">
    <location>
        <begin position="76"/>
        <end position="166"/>
    </location>
</feature>
<dbReference type="OrthoDB" id="7985781at2759"/>
<evidence type="ECO:0000313" key="3">
    <source>
        <dbReference type="Proteomes" id="UP000504633"/>
    </source>
</evidence>
<gene>
    <name evidence="4" type="primary">LOC111600683</name>
</gene>
<sequence>MRSLSFGSLAHLLCRSLFLSPTRTCCASLVLSFLFWLIVCCLLLLAVTMSSASHVPELQLDNVSAATATMEQVELEDELPVKPQLRFYSVGPSTYRVLCPLCQHRSRSETVQMTGAFGQLSCLLSALSCCFPIFALSCVYTCLQSRLKSKRVFCSSCGGHLGFHWRPI</sequence>
<keyword evidence="1" id="KW-0472">Membrane</keyword>
<dbReference type="GeneID" id="111600683"/>
<reference evidence="4" key="1">
    <citation type="submission" date="2025-08" db="UniProtKB">
        <authorList>
            <consortium name="RefSeq"/>
        </authorList>
    </citation>
    <scope>IDENTIFICATION</scope>
    <source>
        <strain evidence="4">15085-1641.00</strain>
        <tissue evidence="4">Whole body</tissue>
    </source>
</reference>
<dbReference type="Pfam" id="PF10601">
    <property type="entry name" value="zf-LITAF-like"/>
    <property type="match status" value="1"/>
</dbReference>
<dbReference type="InterPro" id="IPR006629">
    <property type="entry name" value="LITAF"/>
</dbReference>
<organism evidence="3 4">
    <name type="scientific">Drosophila hydei</name>
    <name type="common">Fruit fly</name>
    <dbReference type="NCBI Taxonomy" id="7224"/>
    <lineage>
        <taxon>Eukaryota</taxon>
        <taxon>Metazoa</taxon>
        <taxon>Ecdysozoa</taxon>
        <taxon>Arthropoda</taxon>
        <taxon>Hexapoda</taxon>
        <taxon>Insecta</taxon>
        <taxon>Pterygota</taxon>
        <taxon>Neoptera</taxon>
        <taxon>Endopterygota</taxon>
        <taxon>Diptera</taxon>
        <taxon>Brachycera</taxon>
        <taxon>Muscomorpha</taxon>
        <taxon>Ephydroidea</taxon>
        <taxon>Drosophilidae</taxon>
        <taxon>Drosophila</taxon>
    </lineage>
</organism>
<evidence type="ECO:0000259" key="2">
    <source>
        <dbReference type="PROSITE" id="PS51837"/>
    </source>
</evidence>
<evidence type="ECO:0000256" key="1">
    <source>
        <dbReference type="SAM" id="Phobius"/>
    </source>
</evidence>
<evidence type="ECO:0000313" key="4">
    <source>
        <dbReference type="RefSeq" id="XP_023172705.1"/>
    </source>
</evidence>
<dbReference type="PROSITE" id="PS51837">
    <property type="entry name" value="LITAF"/>
    <property type="match status" value="1"/>
</dbReference>
<dbReference type="RefSeq" id="XP_023172705.1">
    <property type="nucleotide sequence ID" value="XM_023316937.2"/>
</dbReference>
<proteinExistence type="predicted"/>
<dbReference type="SMART" id="SM00714">
    <property type="entry name" value="LITAF"/>
    <property type="match status" value="1"/>
</dbReference>
<dbReference type="Proteomes" id="UP000504633">
    <property type="component" value="Unplaced"/>
</dbReference>
<protein>
    <submittedName>
        <fullName evidence="4">Uncharacterized protein LOC111600683</fullName>
    </submittedName>
</protein>
<keyword evidence="1" id="KW-1133">Transmembrane helix</keyword>
<dbReference type="KEGG" id="dhe:111600683"/>
<accession>A0A6J1M751</accession>